<dbReference type="WBParaSite" id="ECPE_0000384801-mRNA-1">
    <property type="protein sequence ID" value="ECPE_0000384801-mRNA-1"/>
    <property type="gene ID" value="ECPE_0000384801"/>
</dbReference>
<feature type="domain" description="CUB" evidence="5">
    <location>
        <begin position="275"/>
        <end position="389"/>
    </location>
</feature>
<sequence length="519" mass="58328">MICSKDLVKEELKFIKSSLLNNGYPERFIEKNLVEKPTMPKPSTVKKKELFLQLPFKGDTSGDILRRRLEKAITRTFPAATLRLIAQQIARTQLETTDRQHNVHYDSWSLGTPYPIRADGVATLYEMKVKTPSDELNKTTSDEPELYFGMDPACDQLTIASKEKTPLEAKMLGCKSEILEDKTTNMKIFFDAKSLVADNKCKIDKLNLFLEEWKTVVAGYLKVNSDQIDLKLRSEKFKVKEEPEDSTISDAEDQDSEDEFDEDDVGTEVSTRKVCEKQMQVDGDQPLVISPIAMTPSGHWTTCLITVTTQPDKTWELAFTDLSKLINEGSGCATNYVQISEERESLDASSKYCATVAPRVFTSTSNSLFLRYNMASQISDGFTALVKTICEKQMQVDGDQPLVISPIAMTPSGHWKTCLITVTTQPAKTWKLAFTDLTKLTTDRMDCDNNYVQFSVDEDTLLSSKKYCAGVIPEVFTYTSNRLFLRYEITQPTANGFAALVGNSESNMPLTSTTETKHA</sequence>
<proteinExistence type="predicted"/>
<dbReference type="Gene3D" id="2.60.120.290">
    <property type="entry name" value="Spermadhesin, CUB domain"/>
    <property type="match status" value="2"/>
</dbReference>
<evidence type="ECO:0000259" key="5">
    <source>
        <dbReference type="PROSITE" id="PS01180"/>
    </source>
</evidence>
<dbReference type="InterPro" id="IPR000859">
    <property type="entry name" value="CUB_dom"/>
</dbReference>
<dbReference type="OrthoDB" id="6263948at2759"/>
<keyword evidence="1" id="KW-0677">Repeat</keyword>
<reference evidence="6 7" key="2">
    <citation type="submission" date="2018-11" db="EMBL/GenBank/DDBJ databases">
        <authorList>
            <consortium name="Pathogen Informatics"/>
        </authorList>
    </citation>
    <scope>NUCLEOTIDE SEQUENCE [LARGE SCALE GENOMIC DNA]</scope>
    <source>
        <strain evidence="6 7">Egypt</strain>
    </source>
</reference>
<feature type="domain" description="CUB" evidence="5">
    <location>
        <begin position="390"/>
        <end position="504"/>
    </location>
</feature>
<dbReference type="Pfam" id="PF00431">
    <property type="entry name" value="CUB"/>
    <property type="match status" value="2"/>
</dbReference>
<dbReference type="CDD" id="cd00041">
    <property type="entry name" value="CUB"/>
    <property type="match status" value="1"/>
</dbReference>
<evidence type="ECO:0000256" key="2">
    <source>
        <dbReference type="ARBA" id="ARBA00023157"/>
    </source>
</evidence>
<comment type="caution">
    <text evidence="3">Lacks conserved residue(s) required for the propagation of feature annotation.</text>
</comment>
<keyword evidence="2" id="KW-1015">Disulfide bond</keyword>
<dbReference type="InterPro" id="IPR035914">
    <property type="entry name" value="Sperma_CUB_dom_sf"/>
</dbReference>
<keyword evidence="7" id="KW-1185">Reference proteome</keyword>
<dbReference type="AlphaFoldDB" id="A0A183AA58"/>
<dbReference type="InterPro" id="IPR058912">
    <property type="entry name" value="HTH_animal"/>
</dbReference>
<organism evidence="8">
    <name type="scientific">Echinostoma caproni</name>
    <dbReference type="NCBI Taxonomy" id="27848"/>
    <lineage>
        <taxon>Eukaryota</taxon>
        <taxon>Metazoa</taxon>
        <taxon>Spiralia</taxon>
        <taxon>Lophotrochozoa</taxon>
        <taxon>Platyhelminthes</taxon>
        <taxon>Trematoda</taxon>
        <taxon>Digenea</taxon>
        <taxon>Plagiorchiida</taxon>
        <taxon>Echinostomata</taxon>
        <taxon>Echinostomatoidea</taxon>
        <taxon>Echinostomatidae</taxon>
        <taxon>Echinostoma</taxon>
    </lineage>
</organism>
<feature type="region of interest" description="Disordered" evidence="4">
    <location>
        <begin position="241"/>
        <end position="267"/>
    </location>
</feature>
<accession>A0A183AA58</accession>
<dbReference type="PANTHER" id="PTHR24251">
    <property type="entry name" value="OVOCHYMASE-RELATED"/>
    <property type="match status" value="1"/>
</dbReference>
<evidence type="ECO:0000256" key="3">
    <source>
        <dbReference type="PROSITE-ProRule" id="PRU00059"/>
    </source>
</evidence>
<dbReference type="Pfam" id="PF26215">
    <property type="entry name" value="HTH_animal"/>
    <property type="match status" value="1"/>
</dbReference>
<evidence type="ECO:0000313" key="6">
    <source>
        <dbReference type="EMBL" id="VDP70763.1"/>
    </source>
</evidence>
<gene>
    <name evidence="6" type="ORF">ECPE_LOCUS3843</name>
</gene>
<reference evidence="8" key="1">
    <citation type="submission" date="2016-06" db="UniProtKB">
        <authorList>
            <consortium name="WormBaseParasite"/>
        </authorList>
    </citation>
    <scope>IDENTIFICATION</scope>
</reference>
<protein>
    <submittedName>
        <fullName evidence="8">Death domain-containing protein</fullName>
    </submittedName>
</protein>
<evidence type="ECO:0000256" key="1">
    <source>
        <dbReference type="ARBA" id="ARBA00022737"/>
    </source>
</evidence>
<dbReference type="EMBL" id="UZAN01040740">
    <property type="protein sequence ID" value="VDP70763.1"/>
    <property type="molecule type" value="Genomic_DNA"/>
</dbReference>
<dbReference type="SUPFAM" id="SSF49854">
    <property type="entry name" value="Spermadhesin, CUB domain"/>
    <property type="match status" value="2"/>
</dbReference>
<evidence type="ECO:0000313" key="7">
    <source>
        <dbReference type="Proteomes" id="UP000272942"/>
    </source>
</evidence>
<dbReference type="PROSITE" id="PS01180">
    <property type="entry name" value="CUB"/>
    <property type="match status" value="2"/>
</dbReference>
<dbReference type="Proteomes" id="UP000272942">
    <property type="component" value="Unassembled WGS sequence"/>
</dbReference>
<dbReference type="PANTHER" id="PTHR24251:SF37">
    <property type="entry name" value="CUB DOMAIN-CONTAINING PROTEIN"/>
    <property type="match status" value="1"/>
</dbReference>
<evidence type="ECO:0000313" key="8">
    <source>
        <dbReference type="WBParaSite" id="ECPE_0000384801-mRNA-1"/>
    </source>
</evidence>
<feature type="compositionally biased region" description="Acidic residues" evidence="4">
    <location>
        <begin position="242"/>
        <end position="266"/>
    </location>
</feature>
<evidence type="ECO:0000256" key="4">
    <source>
        <dbReference type="SAM" id="MobiDB-lite"/>
    </source>
</evidence>
<name>A0A183AA58_9TREM</name>